<dbReference type="EMBL" id="JACVVK020000142">
    <property type="protein sequence ID" value="KAK7489092.1"/>
    <property type="molecule type" value="Genomic_DNA"/>
</dbReference>
<name>A0ABD0KPH9_9CAEN</name>
<evidence type="ECO:0000313" key="2">
    <source>
        <dbReference type="Proteomes" id="UP001519460"/>
    </source>
</evidence>
<proteinExistence type="predicted"/>
<reference evidence="1 2" key="1">
    <citation type="journal article" date="2023" name="Sci. Data">
        <title>Genome assembly of the Korean intertidal mud-creeper Batillaria attramentaria.</title>
        <authorList>
            <person name="Patra A.K."/>
            <person name="Ho P.T."/>
            <person name="Jun S."/>
            <person name="Lee S.J."/>
            <person name="Kim Y."/>
            <person name="Won Y.J."/>
        </authorList>
    </citation>
    <scope>NUCLEOTIDE SEQUENCE [LARGE SCALE GENOMIC DNA]</scope>
    <source>
        <strain evidence="1">Wonlab-2016</strain>
    </source>
</reference>
<dbReference type="Proteomes" id="UP001519460">
    <property type="component" value="Unassembled WGS sequence"/>
</dbReference>
<evidence type="ECO:0000313" key="1">
    <source>
        <dbReference type="EMBL" id="KAK7489092.1"/>
    </source>
</evidence>
<gene>
    <name evidence="1" type="ORF">BaRGS_00019606</name>
</gene>
<protein>
    <recommendedName>
        <fullName evidence="3">Secreted protein</fullName>
    </recommendedName>
</protein>
<dbReference type="AlphaFoldDB" id="A0ABD0KPH9"/>
<accession>A0ABD0KPH9</accession>
<organism evidence="1 2">
    <name type="scientific">Batillaria attramentaria</name>
    <dbReference type="NCBI Taxonomy" id="370345"/>
    <lineage>
        <taxon>Eukaryota</taxon>
        <taxon>Metazoa</taxon>
        <taxon>Spiralia</taxon>
        <taxon>Lophotrochozoa</taxon>
        <taxon>Mollusca</taxon>
        <taxon>Gastropoda</taxon>
        <taxon>Caenogastropoda</taxon>
        <taxon>Sorbeoconcha</taxon>
        <taxon>Cerithioidea</taxon>
        <taxon>Batillariidae</taxon>
        <taxon>Batillaria</taxon>
    </lineage>
</organism>
<keyword evidence="2" id="KW-1185">Reference proteome</keyword>
<comment type="caution">
    <text evidence="1">The sequence shown here is derived from an EMBL/GenBank/DDBJ whole genome shotgun (WGS) entry which is preliminary data.</text>
</comment>
<sequence length="83" mass="8680">MPVFALAGRTAASCACCGNLIPQGMTNASVCISHVMPGCVPLESSNILRPSSALSCLVRGQMAGRWFLSEEPSFFVFSARLGA</sequence>
<evidence type="ECO:0008006" key="3">
    <source>
        <dbReference type="Google" id="ProtNLM"/>
    </source>
</evidence>